<name>A0A0F2M2K3_SPOSC</name>
<proteinExistence type="predicted"/>
<dbReference type="RefSeq" id="XP_016586020.1">
    <property type="nucleotide sequence ID" value="XM_016731329.1"/>
</dbReference>
<evidence type="ECO:0000313" key="2">
    <source>
        <dbReference type="Proteomes" id="UP000033710"/>
    </source>
</evidence>
<dbReference type="KEGG" id="ssck:SPSK_04525"/>
<organism evidence="1 2">
    <name type="scientific">Sporothrix schenckii 1099-18</name>
    <dbReference type="NCBI Taxonomy" id="1397361"/>
    <lineage>
        <taxon>Eukaryota</taxon>
        <taxon>Fungi</taxon>
        <taxon>Dikarya</taxon>
        <taxon>Ascomycota</taxon>
        <taxon>Pezizomycotina</taxon>
        <taxon>Sordariomycetes</taxon>
        <taxon>Sordariomycetidae</taxon>
        <taxon>Ophiostomatales</taxon>
        <taxon>Ophiostomataceae</taxon>
        <taxon>Sporothrix</taxon>
    </lineage>
</organism>
<reference evidence="1 2" key="1">
    <citation type="journal article" date="2014" name="BMC Genomics">
        <title>Comparative genomics of the major fungal agents of human and animal Sporotrichosis: Sporothrix schenckii and Sporothrix brasiliensis.</title>
        <authorList>
            <person name="Teixeira M.M."/>
            <person name="de Almeida L.G."/>
            <person name="Kubitschek-Barreira P."/>
            <person name="Alves F.L."/>
            <person name="Kioshima E.S."/>
            <person name="Abadio A.K."/>
            <person name="Fernandes L."/>
            <person name="Derengowski L.S."/>
            <person name="Ferreira K.S."/>
            <person name="Souza R.C."/>
            <person name="Ruiz J.C."/>
            <person name="de Andrade N.C."/>
            <person name="Paes H.C."/>
            <person name="Nicola A.M."/>
            <person name="Albuquerque P."/>
            <person name="Gerber A.L."/>
            <person name="Martins V.P."/>
            <person name="Peconick L.D."/>
            <person name="Neto A.V."/>
            <person name="Chaucanez C.B."/>
            <person name="Silva P.A."/>
            <person name="Cunha O.L."/>
            <person name="de Oliveira F.F."/>
            <person name="dos Santos T.C."/>
            <person name="Barros A.L."/>
            <person name="Soares M.A."/>
            <person name="de Oliveira L.M."/>
            <person name="Marini M.M."/>
            <person name="Villalobos-Duno H."/>
            <person name="Cunha M.M."/>
            <person name="de Hoog S."/>
            <person name="da Silveira J.F."/>
            <person name="Henrissat B."/>
            <person name="Nino-Vega G.A."/>
            <person name="Cisalpino P.S."/>
            <person name="Mora-Montes H.M."/>
            <person name="Almeida S.R."/>
            <person name="Stajich J.E."/>
            <person name="Lopes-Bezerra L.M."/>
            <person name="Vasconcelos A.T."/>
            <person name="Felipe M.S."/>
        </authorList>
    </citation>
    <scope>NUCLEOTIDE SEQUENCE [LARGE SCALE GENOMIC DNA]</scope>
    <source>
        <strain evidence="1 2">1099-18</strain>
    </source>
</reference>
<dbReference type="Proteomes" id="UP000033710">
    <property type="component" value="Unassembled WGS sequence"/>
</dbReference>
<comment type="caution">
    <text evidence="1">The sequence shown here is derived from an EMBL/GenBank/DDBJ whole genome shotgun (WGS) entry which is preliminary data.</text>
</comment>
<gene>
    <name evidence="1" type="ORF">SPSK_04525</name>
</gene>
<evidence type="ECO:0000313" key="1">
    <source>
        <dbReference type="EMBL" id="KJR83344.1"/>
    </source>
</evidence>
<protein>
    <submittedName>
        <fullName evidence="1">Uncharacterized protein</fullName>
    </submittedName>
</protein>
<reference evidence="1 2" key="2">
    <citation type="journal article" date="2015" name="Eukaryot. Cell">
        <title>Asexual propagation of a virulent clone complex in a human and feline outbreak of sporotrichosis.</title>
        <authorList>
            <person name="Teixeira Mde M."/>
            <person name="Rodrigues A.M."/>
            <person name="Tsui C.K."/>
            <person name="de Almeida L.G."/>
            <person name="Van Diepeningen A.D."/>
            <person name="van den Ende B.G."/>
            <person name="Fernandes G.F."/>
            <person name="Kano R."/>
            <person name="Hamelin R.C."/>
            <person name="Lopes-Bezerra L.M."/>
            <person name="Vasconcelos A.T."/>
            <person name="de Hoog S."/>
            <person name="de Camargo Z.P."/>
            <person name="Felipe M.S."/>
        </authorList>
    </citation>
    <scope>NUCLEOTIDE SEQUENCE [LARGE SCALE GENOMIC DNA]</scope>
    <source>
        <strain evidence="1 2">1099-18</strain>
    </source>
</reference>
<dbReference type="EMBL" id="AXCR01000010">
    <property type="protein sequence ID" value="KJR83344.1"/>
    <property type="molecule type" value="Genomic_DNA"/>
</dbReference>
<dbReference type="GeneID" id="27666606"/>
<dbReference type="VEuPathDB" id="FungiDB:SPSK_04525"/>
<sequence length="156" mass="17420">MVRDELLWLNTNCDRWMAHFDALLCEQNWYQDLRKLVLALKTSVLALKTTEQADPYADKWRLFILWPTGLAAPTRNISHDDMVVRADDMDIHGRRQTSDNADAPATPATPIKCKAKGPFPDAASYGACSPQPMPALGMGPQRTLHQSTPARCPGLF</sequence>
<dbReference type="AlphaFoldDB" id="A0A0F2M2K3"/>
<dbReference type="OrthoDB" id="10582170at2759"/>
<accession>A0A0F2M2K3</accession>